<dbReference type="Proteomes" id="UP000886602">
    <property type="component" value="Unassembled WGS sequence"/>
</dbReference>
<accession>A0A9D7I871</accession>
<organism evidence="1 2">
    <name type="scientific">Candidatus Propionivibrio dominans</name>
    <dbReference type="NCBI Taxonomy" id="2954373"/>
    <lineage>
        <taxon>Bacteria</taxon>
        <taxon>Pseudomonadati</taxon>
        <taxon>Pseudomonadota</taxon>
        <taxon>Betaproteobacteria</taxon>
        <taxon>Rhodocyclales</taxon>
        <taxon>Rhodocyclaceae</taxon>
        <taxon>Propionivibrio</taxon>
    </lineage>
</organism>
<gene>
    <name evidence="1" type="ORF">IPJ48_06825</name>
</gene>
<evidence type="ECO:0000313" key="1">
    <source>
        <dbReference type="EMBL" id="MBK7422823.1"/>
    </source>
</evidence>
<evidence type="ECO:0000313" key="2">
    <source>
        <dbReference type="Proteomes" id="UP000886602"/>
    </source>
</evidence>
<evidence type="ECO:0008006" key="3">
    <source>
        <dbReference type="Google" id="ProtNLM"/>
    </source>
</evidence>
<name>A0A9D7I871_9RHOO</name>
<protein>
    <recommendedName>
        <fullName evidence="3">Molecular chaperone</fullName>
    </recommendedName>
</protein>
<reference evidence="1" key="1">
    <citation type="submission" date="2020-10" db="EMBL/GenBank/DDBJ databases">
        <title>Connecting structure to function with the recovery of over 1000 high-quality activated sludge metagenome-assembled genomes encoding full-length rRNA genes using long-read sequencing.</title>
        <authorList>
            <person name="Singleton C.M."/>
            <person name="Petriglieri F."/>
            <person name="Kristensen J.M."/>
            <person name="Kirkegaard R.H."/>
            <person name="Michaelsen T.Y."/>
            <person name="Andersen M.H."/>
            <person name="Karst S.M."/>
            <person name="Dueholm M.S."/>
            <person name="Nielsen P.H."/>
            <person name="Albertsen M."/>
        </authorList>
    </citation>
    <scope>NUCLEOTIDE SEQUENCE</scope>
    <source>
        <strain evidence="1">EsbW_18-Q3-R4-48_MAXAC.044</strain>
    </source>
</reference>
<sequence length="532" mass="60096">MNASSSITFVIRDLQTGFAIISRLPLANPKQAEIDINRFLDCLLAAPPDGETYFRLLEHVRLPVAFVAEELAKRYLNKPLPLADLEEEIFQQVVALWLKTARAYAHCAEKDSTEEDAAHAQRVAMILQRCIHHTGMAIVEHQRARREFPWGLWLDLHGYYASAEEWGIATLPIPDALECLGRSTHCAASYISFLLCEMAGCYSLSVHEQTLVRRWAIYWSPLVSLHKAEPGDSLPSYLVDLMQDVALRPVADCLQTDHLRRLDTSSLAMQISQIRQQLRQKIPPSQLALGDGCTAGQCNRLLEHLSRTWSQARAARKYRRHATSGITRLCTGFEEMHFFISGKEFEQPENVRAYSRREFESLFAFRHQADPMQVLQVRQEQLAYSLDSWEVVNQSANGFRLVRSTSGKKVAHGQLLALCPQDSDRFLLAKTTWLMQEKGGGLIAGILVLPGIPSAIAARPLAQTGERIGKYDRAFLLPSVPSVDAEQSLVLPKSWFRPERTIELHTDGTWQVRLVHLLDDGPDFERVSFTIC</sequence>
<comment type="caution">
    <text evidence="1">The sequence shown here is derived from an EMBL/GenBank/DDBJ whole genome shotgun (WGS) entry which is preliminary data.</text>
</comment>
<dbReference type="AlphaFoldDB" id="A0A9D7I871"/>
<proteinExistence type="predicted"/>
<dbReference type="EMBL" id="JADJNC010000009">
    <property type="protein sequence ID" value="MBK7422823.1"/>
    <property type="molecule type" value="Genomic_DNA"/>
</dbReference>